<dbReference type="AlphaFoldDB" id="A0A7J2U0T4"/>
<feature type="domain" description="ATPase" evidence="1">
    <location>
        <begin position="19"/>
        <end position="229"/>
    </location>
</feature>
<organism evidence="2">
    <name type="scientific">Ignisphaera aggregans</name>
    <dbReference type="NCBI Taxonomy" id="334771"/>
    <lineage>
        <taxon>Archaea</taxon>
        <taxon>Thermoproteota</taxon>
        <taxon>Thermoprotei</taxon>
        <taxon>Desulfurococcales</taxon>
        <taxon>Desulfurococcaceae</taxon>
        <taxon>Ignisphaera</taxon>
    </lineage>
</organism>
<dbReference type="InterPro" id="IPR011579">
    <property type="entry name" value="ATPase_dom"/>
</dbReference>
<sequence length="343" mass="39396">MSMVKRVRLSFAPGLEVEFVDRDKAIQQVIEWSERGTRFPIVVFGPEGCGKSAWLKQAAEVLRERGYEVFYIHPLDKLVYADVSIPSIKEAFLEFAQKAIAENALSRIAWALFDFVRELLKVRKAKVAIIADDVFQAIGLRYAAAYVKGLLNMIEYPLYSYENIVIIVATSEGLSRFEIGRHRWAWMMPMWNMGRKGFEELYERIPGPKPSFDDVWRIIGGNPGALASLYMVRWDIDKAIKNIITSKRLDAFIHTLSTEERKWLLEAVENPDTLLAKEKLPLINKLIELNLIIDSITYRDPELWIDQPPPQKDLELGIGKHIAWQTPLHREAVRRALQEASAT</sequence>
<gene>
    <name evidence="2" type="ORF">ENO26_02550</name>
</gene>
<reference evidence="2" key="1">
    <citation type="journal article" date="2020" name="mSystems">
        <title>Genome- and Community-Level Interaction Insights into Carbon Utilization and Element Cycling Functions of Hydrothermarchaeota in Hydrothermal Sediment.</title>
        <authorList>
            <person name="Zhou Z."/>
            <person name="Liu Y."/>
            <person name="Xu W."/>
            <person name="Pan J."/>
            <person name="Luo Z.H."/>
            <person name="Li M."/>
        </authorList>
    </citation>
    <scope>NUCLEOTIDE SEQUENCE [LARGE SCALE GENOMIC DNA]</scope>
    <source>
        <strain evidence="2">SpSt-125</strain>
    </source>
</reference>
<name>A0A7J2U0T4_9CREN</name>
<accession>A0A7J2U0T4</accession>
<dbReference type="GO" id="GO:0005524">
    <property type="term" value="F:ATP binding"/>
    <property type="evidence" value="ECO:0007669"/>
    <property type="project" value="InterPro"/>
</dbReference>
<dbReference type="CDD" id="cd00009">
    <property type="entry name" value="AAA"/>
    <property type="match status" value="1"/>
</dbReference>
<proteinExistence type="predicted"/>
<dbReference type="SUPFAM" id="SSF52540">
    <property type="entry name" value="P-loop containing nucleoside triphosphate hydrolases"/>
    <property type="match status" value="1"/>
</dbReference>
<comment type="caution">
    <text evidence="2">The sequence shown here is derived from an EMBL/GenBank/DDBJ whole genome shotgun (WGS) entry which is preliminary data.</text>
</comment>
<dbReference type="EMBL" id="DSEU01000014">
    <property type="protein sequence ID" value="HEM66440.1"/>
    <property type="molecule type" value="Genomic_DNA"/>
</dbReference>
<dbReference type="Pfam" id="PF01637">
    <property type="entry name" value="ATPase_2"/>
    <property type="match status" value="1"/>
</dbReference>
<evidence type="ECO:0000259" key="1">
    <source>
        <dbReference type="Pfam" id="PF01637"/>
    </source>
</evidence>
<dbReference type="Gene3D" id="3.40.50.300">
    <property type="entry name" value="P-loop containing nucleotide triphosphate hydrolases"/>
    <property type="match status" value="1"/>
</dbReference>
<protein>
    <submittedName>
        <fullName evidence="2">AAA family ATPase</fullName>
    </submittedName>
</protein>
<evidence type="ECO:0000313" key="2">
    <source>
        <dbReference type="EMBL" id="HEM66440.1"/>
    </source>
</evidence>
<dbReference type="InterPro" id="IPR027417">
    <property type="entry name" value="P-loop_NTPase"/>
</dbReference>